<dbReference type="InterPro" id="IPR036388">
    <property type="entry name" value="WH-like_DNA-bd_sf"/>
</dbReference>
<feature type="binding site" evidence="8">
    <location>
        <position position="117"/>
    </location>
    <ligand>
        <name>Fe cation</name>
        <dbReference type="ChEBI" id="CHEBI:24875"/>
    </ligand>
</feature>
<dbReference type="CDD" id="cd07153">
    <property type="entry name" value="Fur_like"/>
    <property type="match status" value="1"/>
</dbReference>
<comment type="caution">
    <text evidence="9">The sequence shown here is derived from an EMBL/GenBank/DDBJ whole genome shotgun (WGS) entry which is preliminary data.</text>
</comment>
<evidence type="ECO:0000256" key="4">
    <source>
        <dbReference type="ARBA" id="ARBA00023015"/>
    </source>
</evidence>
<dbReference type="InterPro" id="IPR036390">
    <property type="entry name" value="WH_DNA-bd_sf"/>
</dbReference>
<evidence type="ECO:0000256" key="5">
    <source>
        <dbReference type="ARBA" id="ARBA00023125"/>
    </source>
</evidence>
<feature type="binding site" evidence="7">
    <location>
        <position position="128"/>
    </location>
    <ligand>
        <name>Zn(2+)</name>
        <dbReference type="ChEBI" id="CHEBI:29105"/>
    </ligand>
</feature>
<comment type="cofactor">
    <cofactor evidence="7">
        <name>Zn(2+)</name>
        <dbReference type="ChEBI" id="CHEBI:29105"/>
    </cofactor>
    <text evidence="7">Binds 1 zinc ion per subunit.</text>
</comment>
<dbReference type="Gene3D" id="1.10.10.10">
    <property type="entry name" value="Winged helix-like DNA-binding domain superfamily/Winged helix DNA-binding domain"/>
    <property type="match status" value="1"/>
</dbReference>
<dbReference type="InterPro" id="IPR002481">
    <property type="entry name" value="FUR"/>
</dbReference>
<proteinExistence type="inferred from homology"/>
<dbReference type="Gene3D" id="3.30.1490.190">
    <property type="match status" value="1"/>
</dbReference>
<evidence type="ECO:0000313" key="9">
    <source>
        <dbReference type="EMBL" id="EFY08579.1"/>
    </source>
</evidence>
<keyword evidence="3 7" id="KW-0862">Zinc</keyword>
<dbReference type="Proteomes" id="UP000003028">
    <property type="component" value="Unassembled WGS sequence"/>
</dbReference>
<evidence type="ECO:0000256" key="6">
    <source>
        <dbReference type="ARBA" id="ARBA00023163"/>
    </source>
</evidence>
<evidence type="ECO:0000256" key="1">
    <source>
        <dbReference type="ARBA" id="ARBA00007957"/>
    </source>
</evidence>
<keyword evidence="4" id="KW-0805">Transcription regulation</keyword>
<keyword evidence="7" id="KW-0479">Metal-binding</keyword>
<gene>
    <name evidence="9" type="primary">fur</name>
    <name evidence="9" type="ORF">HMPREF0357_10686</name>
</gene>
<reference evidence="9" key="1">
    <citation type="submission" date="2011-01" db="EMBL/GenBank/DDBJ databases">
        <authorList>
            <person name="Muzny D."/>
            <person name="Qin X."/>
            <person name="Buhay C."/>
            <person name="Dugan-Rocha S."/>
            <person name="Ding Y."/>
            <person name="Chen G."/>
            <person name="Hawes A."/>
            <person name="Holder M."/>
            <person name="Jhangiani S."/>
            <person name="Johnson A."/>
            <person name="Khan Z."/>
            <person name="Li Z."/>
            <person name="Liu W."/>
            <person name="Liu X."/>
            <person name="Perez L."/>
            <person name="Shen H."/>
            <person name="Wang Q."/>
            <person name="Watt J."/>
            <person name="Xi L."/>
            <person name="Xin Y."/>
            <person name="Zhou J."/>
            <person name="Deng J."/>
            <person name="Jiang H."/>
            <person name="Liu Y."/>
            <person name="Qu J."/>
            <person name="Song X.-Z."/>
            <person name="Zhang L."/>
            <person name="Villasana D."/>
            <person name="Johnson A."/>
            <person name="Liu J."/>
            <person name="Liyanage D."/>
            <person name="Lorensuhewa L."/>
            <person name="Robinson T."/>
            <person name="Song A."/>
            <person name="Song B.-B."/>
            <person name="Dinh H."/>
            <person name="Thornton R."/>
            <person name="Coyle M."/>
            <person name="Francisco L."/>
            <person name="Jackson L."/>
            <person name="Javaid M."/>
            <person name="Korchina V."/>
            <person name="Kovar C."/>
            <person name="Mata R."/>
            <person name="Mathew T."/>
            <person name="Ngo R."/>
            <person name="Nguyen L."/>
            <person name="Nguyen N."/>
            <person name="Okwuonu G."/>
            <person name="Ongeri F."/>
            <person name="Pham C."/>
            <person name="Simmons D."/>
            <person name="Wilczek-Boney K."/>
            <person name="Hale W."/>
            <person name="Jakkamsetti A."/>
            <person name="Pham P."/>
            <person name="Ruth R."/>
            <person name="San Lucas F."/>
            <person name="Warren J."/>
            <person name="Zhang J."/>
            <person name="Zhao Z."/>
            <person name="Zhou C."/>
            <person name="Zhu D."/>
            <person name="Lee S."/>
            <person name="Bess C."/>
            <person name="Blankenburg K."/>
            <person name="Forbes L."/>
            <person name="Fu Q."/>
            <person name="Gubbala S."/>
            <person name="Hirani K."/>
            <person name="Jayaseelan J.C."/>
            <person name="Lara F."/>
            <person name="Munidasa M."/>
            <person name="Palculict T."/>
            <person name="Patil S."/>
            <person name="Pu L.-L."/>
            <person name="Saada N."/>
            <person name="Tang L."/>
            <person name="Weissenberger G."/>
            <person name="Zhu Y."/>
            <person name="Hemphill L."/>
            <person name="Shang Y."/>
            <person name="Youmans B."/>
            <person name="Ayvaz T."/>
            <person name="Ross M."/>
            <person name="Santibanez J."/>
            <person name="Aqrawi P."/>
            <person name="Gross S."/>
            <person name="Joshi V."/>
            <person name="Fowler G."/>
            <person name="Nazareth L."/>
            <person name="Reid J."/>
            <person name="Worley K."/>
            <person name="Petrosino J."/>
            <person name="Highlander S."/>
            <person name="Gibbs R."/>
        </authorList>
    </citation>
    <scope>NUCLEOTIDE SEQUENCE [LARGE SCALE GENOMIC DNA]</scope>
    <source>
        <strain evidence="9">ATCC 19414</strain>
    </source>
</reference>
<keyword evidence="2" id="KW-0678">Repressor</keyword>
<sequence>MVMIMSIKLTKQRQEILDLIQASEGHMTADQIHTKLKEGDVSIGIATVYRNLNVLYNEKLINRVRHPELGFIYDKNLHDHYHFRCRECNRIEDVELDYRKELHQLVEEELGCLVLDHDITFEGICKDCLAKSNQK</sequence>
<dbReference type="GO" id="GO:1900376">
    <property type="term" value="P:regulation of secondary metabolite biosynthetic process"/>
    <property type="evidence" value="ECO:0007669"/>
    <property type="project" value="TreeGrafter"/>
</dbReference>
<name>E7FWE6_ERYRH</name>
<dbReference type="AlphaFoldDB" id="E7FWE6"/>
<dbReference type="GO" id="GO:0045892">
    <property type="term" value="P:negative regulation of DNA-templated transcription"/>
    <property type="evidence" value="ECO:0007669"/>
    <property type="project" value="TreeGrafter"/>
</dbReference>
<feature type="binding site" evidence="7">
    <location>
        <position position="125"/>
    </location>
    <ligand>
        <name>Zn(2+)</name>
        <dbReference type="ChEBI" id="CHEBI:29105"/>
    </ligand>
</feature>
<dbReference type="GO" id="GO:0008270">
    <property type="term" value="F:zinc ion binding"/>
    <property type="evidence" value="ECO:0007669"/>
    <property type="project" value="TreeGrafter"/>
</dbReference>
<keyword evidence="6" id="KW-0804">Transcription</keyword>
<accession>E7FWE6</accession>
<dbReference type="PANTHER" id="PTHR33202">
    <property type="entry name" value="ZINC UPTAKE REGULATION PROTEIN"/>
    <property type="match status" value="1"/>
</dbReference>
<feature type="binding site" evidence="7">
    <location>
        <position position="88"/>
    </location>
    <ligand>
        <name>Zn(2+)</name>
        <dbReference type="ChEBI" id="CHEBI:29105"/>
    </ligand>
</feature>
<keyword evidence="10" id="KW-1185">Reference proteome</keyword>
<dbReference type="PANTHER" id="PTHR33202:SF7">
    <property type="entry name" value="FERRIC UPTAKE REGULATION PROTEIN"/>
    <property type="match status" value="1"/>
</dbReference>
<evidence type="ECO:0000256" key="7">
    <source>
        <dbReference type="PIRSR" id="PIRSR602481-1"/>
    </source>
</evidence>
<comment type="cofactor">
    <cofactor evidence="8">
        <name>Mn(2+)</name>
        <dbReference type="ChEBI" id="CHEBI:29035"/>
    </cofactor>
    <cofactor evidence="8">
        <name>Fe(2+)</name>
        <dbReference type="ChEBI" id="CHEBI:29033"/>
    </cofactor>
    <text evidence="8">Binds 1 Mn(2+) or Fe(2+) ion per subunit.</text>
</comment>
<evidence type="ECO:0000256" key="8">
    <source>
        <dbReference type="PIRSR" id="PIRSR602481-2"/>
    </source>
</evidence>
<evidence type="ECO:0000256" key="2">
    <source>
        <dbReference type="ARBA" id="ARBA00022491"/>
    </source>
</evidence>
<dbReference type="EMBL" id="ACLK02000002">
    <property type="protein sequence ID" value="EFY08579.1"/>
    <property type="molecule type" value="Genomic_DNA"/>
</dbReference>
<keyword evidence="5" id="KW-0238">DNA-binding</keyword>
<evidence type="ECO:0000313" key="10">
    <source>
        <dbReference type="Proteomes" id="UP000003028"/>
    </source>
</evidence>
<evidence type="ECO:0000256" key="3">
    <source>
        <dbReference type="ARBA" id="ARBA00022833"/>
    </source>
</evidence>
<dbReference type="STRING" id="1648.A2I91_00460"/>
<dbReference type="SUPFAM" id="SSF46785">
    <property type="entry name" value="Winged helix' DNA-binding domain"/>
    <property type="match status" value="1"/>
</dbReference>
<dbReference type="Pfam" id="PF01475">
    <property type="entry name" value="FUR"/>
    <property type="match status" value="1"/>
</dbReference>
<keyword evidence="8" id="KW-0408">Iron</keyword>
<dbReference type="GO" id="GO:0000976">
    <property type="term" value="F:transcription cis-regulatory region binding"/>
    <property type="evidence" value="ECO:0007669"/>
    <property type="project" value="TreeGrafter"/>
</dbReference>
<dbReference type="GO" id="GO:0003700">
    <property type="term" value="F:DNA-binding transcription factor activity"/>
    <property type="evidence" value="ECO:0007669"/>
    <property type="project" value="InterPro"/>
</dbReference>
<dbReference type="InterPro" id="IPR043135">
    <property type="entry name" value="Fur_C"/>
</dbReference>
<feature type="binding site" evidence="7">
    <location>
        <position position="85"/>
    </location>
    <ligand>
        <name>Zn(2+)</name>
        <dbReference type="ChEBI" id="CHEBI:29105"/>
    </ligand>
</feature>
<organism evidence="9 10">
    <name type="scientific">Erysipelothrix rhusiopathiae ATCC 19414</name>
    <dbReference type="NCBI Taxonomy" id="525280"/>
    <lineage>
        <taxon>Bacteria</taxon>
        <taxon>Bacillati</taxon>
        <taxon>Bacillota</taxon>
        <taxon>Erysipelotrichia</taxon>
        <taxon>Erysipelotrichales</taxon>
        <taxon>Erysipelotrichaceae</taxon>
        <taxon>Erysipelothrix</taxon>
    </lineage>
</organism>
<comment type="similarity">
    <text evidence="1">Belongs to the Fur family.</text>
</comment>
<protein>
    <submittedName>
        <fullName evidence="9">Transcriptional regulator, Fur family</fullName>
    </submittedName>
</protein>